<comment type="caution">
    <text evidence="1">The sequence shown here is derived from an EMBL/GenBank/DDBJ whole genome shotgun (WGS) entry which is preliminary data.</text>
</comment>
<keyword evidence="2" id="KW-1185">Reference proteome</keyword>
<dbReference type="EMBL" id="JAMBED010000137">
    <property type="protein sequence ID" value="MCL1553805.1"/>
    <property type="molecule type" value="Genomic_DNA"/>
</dbReference>
<dbReference type="InterPro" id="IPR010069">
    <property type="entry name" value="CdiA_FHA1_rpt"/>
</dbReference>
<dbReference type="Proteomes" id="UP001167357">
    <property type="component" value="Unassembled WGS sequence"/>
</dbReference>
<dbReference type="NCBIfam" id="TIGR01731">
    <property type="entry name" value="fil_hemag_20aa"/>
    <property type="match status" value="3"/>
</dbReference>
<name>A0ABT0LWT7_9XANT</name>
<accession>A0ABT0LWT7</accession>
<organism evidence="1 2">
    <name type="scientific">Xanthomonas nasturtii</name>
    <dbReference type="NCBI Taxonomy" id="1843581"/>
    <lineage>
        <taxon>Bacteria</taxon>
        <taxon>Pseudomonadati</taxon>
        <taxon>Pseudomonadota</taxon>
        <taxon>Gammaproteobacteria</taxon>
        <taxon>Lysobacterales</taxon>
        <taxon>Lysobacteraceae</taxon>
        <taxon>Xanthomonas</taxon>
    </lineage>
</organism>
<evidence type="ECO:0000313" key="1">
    <source>
        <dbReference type="EMBL" id="MCL1553805.1"/>
    </source>
</evidence>
<dbReference type="RefSeq" id="WP_249048676.1">
    <property type="nucleotide sequence ID" value="NZ_JAMBED010000137.1"/>
</dbReference>
<gene>
    <name evidence="1" type="ORF">M3O51_21620</name>
</gene>
<dbReference type="InterPro" id="IPR025157">
    <property type="entry name" value="Hemagglutinin_rpt"/>
</dbReference>
<feature type="non-terminal residue" evidence="1">
    <location>
        <position position="598"/>
    </location>
</feature>
<proteinExistence type="predicted"/>
<feature type="non-terminal residue" evidence="1">
    <location>
        <position position="1"/>
    </location>
</feature>
<sequence>SNSLQLRGNGALIAGGNVELNASNSMSNQGVIAGADVSITAGNLLNQGRISGTGSVALEARNDLLNQGQIQGRDVALVAGNNLVSEASKAINGVGILSGITASNTLQMMAGNDMTLTGTRVQADGSAALIAGNNLSLTPSALRNDNGLLRGGDAMSVTTGKDLVMSAGNDLQLHGVTIKAGGSAALQAGNNLSLTPTTGLDGKVATRTNISTGDSLQLTAGNDLTIRQADVKAGGDLIAAAGNNFNVESVLNETETNSYKTRNGKTRVTTTTTTQTIDQQALTAGGNLILSAGNDVNLVAAKLDAGKGLGISAGNDINASTLTTVDTSNTLETRKRFKQTTATSDETVHGTEFSAGGNLAMQAGNDITLTAASAATKEGRITLAAGNDVNLLAASEQHDAVQDMAKKKKGTFSSKTTTTHDEWQDNVAVTTTLSGDTVQIAAGNDLLSQGAQVASTGDVVLAAGNNITLGTVQNTHSEEHEKTVKKSGLYGGGGFSVALGVTKKTDGLDVTEVTNSGSLVGSTDGSVTMTAGNKVAITGSDVLSATSTTIVGKEVTIAAAENTVDTVQTSKQQSAGITLGLTGGAVDAAQAIYGAVKR</sequence>
<evidence type="ECO:0000313" key="2">
    <source>
        <dbReference type="Proteomes" id="UP001167357"/>
    </source>
</evidence>
<protein>
    <submittedName>
        <fullName evidence="1">Hemagglutinin repeat-containing protein</fullName>
    </submittedName>
</protein>
<reference evidence="1" key="1">
    <citation type="submission" date="2022-04" db="EMBL/GenBank/DDBJ databases">
        <title>Genomic comparison of 19 strains of Xanthomonas nasturtii, a newly emerging watercress pathogen.</title>
        <authorList>
            <person name="Harrison J."/>
            <person name="Greer S."/>
            <person name="Hussain R."/>
            <person name="Lascelles D."/>
            <person name="Roberts M."/>
            <person name="Carter B."/>
            <person name="Bryning A."/>
            <person name="Carroll S."/>
            <person name="Aspin A."/>
            <person name="Cruz L."/>
            <person name="Cruz J."/>
            <person name="Grant M."/>
            <person name="Vicente J."/>
            <person name="Studholme D.J."/>
        </authorList>
    </citation>
    <scope>NUCLEOTIDE SEQUENCE</scope>
    <source>
        <strain evidence="1">10016B</strain>
    </source>
</reference>
<dbReference type="Pfam" id="PF13332">
    <property type="entry name" value="Fil_haemagg_2"/>
    <property type="match status" value="4"/>
</dbReference>